<evidence type="ECO:0000313" key="17">
    <source>
        <dbReference type="Proteomes" id="UP000233375"/>
    </source>
</evidence>
<dbReference type="HAMAP" id="MF_01916">
    <property type="entry name" value="Cardiolipin_synth_Cls"/>
    <property type="match status" value="1"/>
</dbReference>
<feature type="transmembrane region" description="Helical" evidence="13">
    <location>
        <begin position="67"/>
        <end position="87"/>
    </location>
</feature>
<evidence type="ECO:0000256" key="9">
    <source>
        <dbReference type="ARBA" id="ARBA00023136"/>
    </source>
</evidence>
<keyword evidence="11 13" id="KW-1208">Phospholipid metabolism</keyword>
<name>A0A2N0Z7R3_9BACI</name>
<feature type="transmembrane region" description="Helical" evidence="13">
    <location>
        <begin position="37"/>
        <end position="58"/>
    </location>
</feature>
<keyword evidence="7 13" id="KW-1133">Transmembrane helix</keyword>
<protein>
    <recommendedName>
        <fullName evidence="13 14">Cardiolipin synthase</fullName>
        <shortName evidence="13">CL synthase</shortName>
        <ecNumber evidence="13 14">2.7.8.-</ecNumber>
    </recommendedName>
</protein>
<feature type="transmembrane region" description="Helical" evidence="13">
    <location>
        <begin position="12"/>
        <end position="31"/>
    </location>
</feature>
<dbReference type="NCBIfam" id="TIGR04265">
    <property type="entry name" value="bac_cardiolipin"/>
    <property type="match status" value="1"/>
</dbReference>
<evidence type="ECO:0000256" key="10">
    <source>
        <dbReference type="ARBA" id="ARBA00023209"/>
    </source>
</evidence>
<gene>
    <name evidence="16" type="primary">cls</name>
    <name evidence="16" type="ORF">CWS01_01510</name>
</gene>
<keyword evidence="6" id="KW-0677">Repeat</keyword>
<dbReference type="CDD" id="cd09110">
    <property type="entry name" value="PLDc_CLS_1"/>
    <property type="match status" value="1"/>
</dbReference>
<feature type="domain" description="PLD phosphodiesterase" evidence="15">
    <location>
        <begin position="247"/>
        <end position="274"/>
    </location>
</feature>
<dbReference type="EMBL" id="PISE01000003">
    <property type="protein sequence ID" value="PKG25549.1"/>
    <property type="molecule type" value="Genomic_DNA"/>
</dbReference>
<evidence type="ECO:0000256" key="1">
    <source>
        <dbReference type="ARBA" id="ARBA00004651"/>
    </source>
</evidence>
<feature type="active site" evidence="13">
    <location>
        <position position="431"/>
    </location>
</feature>
<dbReference type="InterPro" id="IPR025202">
    <property type="entry name" value="PLD-like_dom"/>
</dbReference>
<dbReference type="SMART" id="SM00155">
    <property type="entry name" value="PLDc"/>
    <property type="match status" value="2"/>
</dbReference>
<keyword evidence="5 13" id="KW-0812">Transmembrane</keyword>
<keyword evidence="8 13" id="KW-0443">Lipid metabolism</keyword>
<dbReference type="AlphaFoldDB" id="A0A2N0Z7R3"/>
<keyword evidence="17" id="KW-1185">Reference proteome</keyword>
<evidence type="ECO:0000256" key="13">
    <source>
        <dbReference type="HAMAP-Rule" id="MF_01916"/>
    </source>
</evidence>
<comment type="similarity">
    <text evidence="13">Belongs to the phospholipase D family. Cardiolipin synthase subfamily.</text>
</comment>
<accession>A0A2N0Z7R3</accession>
<evidence type="ECO:0000256" key="12">
    <source>
        <dbReference type="ARBA" id="ARBA00057569"/>
    </source>
</evidence>
<evidence type="ECO:0000256" key="5">
    <source>
        <dbReference type="ARBA" id="ARBA00022692"/>
    </source>
</evidence>
<dbReference type="Pfam" id="PF13091">
    <property type="entry name" value="PLDc_2"/>
    <property type="match status" value="2"/>
</dbReference>
<dbReference type="FunFam" id="3.30.870.10:FF:000014">
    <property type="entry name" value="Cardiolipin synthase"/>
    <property type="match status" value="1"/>
</dbReference>
<evidence type="ECO:0000256" key="11">
    <source>
        <dbReference type="ARBA" id="ARBA00023264"/>
    </source>
</evidence>
<comment type="catalytic activity">
    <reaction evidence="13">
        <text>2 a 1,2-diacyl-sn-glycero-3-phospho-(1'-sn-glycerol) = a cardiolipin + glycerol</text>
        <dbReference type="Rhea" id="RHEA:31451"/>
        <dbReference type="ChEBI" id="CHEBI:17754"/>
        <dbReference type="ChEBI" id="CHEBI:62237"/>
        <dbReference type="ChEBI" id="CHEBI:64716"/>
    </reaction>
</comment>
<dbReference type="CDD" id="cd09112">
    <property type="entry name" value="PLDc_CLS_2"/>
    <property type="match status" value="1"/>
</dbReference>
<comment type="subcellular location">
    <subcellularLocation>
        <location evidence="1 13">Cell membrane</location>
        <topology evidence="1 13">Multi-pass membrane protein</topology>
    </subcellularLocation>
</comment>
<dbReference type="FunFam" id="3.30.870.10:FF:000021">
    <property type="entry name" value="Cardiolipin synthase"/>
    <property type="match status" value="1"/>
</dbReference>
<evidence type="ECO:0000256" key="8">
    <source>
        <dbReference type="ARBA" id="ARBA00023098"/>
    </source>
</evidence>
<evidence type="ECO:0000256" key="4">
    <source>
        <dbReference type="ARBA" id="ARBA00022679"/>
    </source>
</evidence>
<dbReference type="InterPro" id="IPR022924">
    <property type="entry name" value="Cardiolipin_synthase"/>
</dbReference>
<dbReference type="InterPro" id="IPR001736">
    <property type="entry name" value="PLipase_D/transphosphatidylase"/>
</dbReference>
<dbReference type="SUPFAM" id="SSF56024">
    <property type="entry name" value="Phospholipase D/nuclease"/>
    <property type="match status" value="2"/>
</dbReference>
<dbReference type="EC" id="2.7.8.-" evidence="13 14"/>
<dbReference type="GO" id="GO:0005886">
    <property type="term" value="C:plasma membrane"/>
    <property type="evidence" value="ECO:0007669"/>
    <property type="project" value="UniProtKB-SubCell"/>
</dbReference>
<evidence type="ECO:0000256" key="6">
    <source>
        <dbReference type="ARBA" id="ARBA00022737"/>
    </source>
</evidence>
<reference evidence="16 17" key="1">
    <citation type="journal article" date="2003" name="Int. J. Syst. Evol. Microbiol.">
        <title>Bacillus nealsonii sp. nov., isolated from a spacecraft-assembly facility, whose spores are gamma-radiation resistant.</title>
        <authorList>
            <person name="Venkateswaran K."/>
            <person name="Kempf M."/>
            <person name="Chen F."/>
            <person name="Satomi M."/>
            <person name="Nicholson W."/>
            <person name="Kern R."/>
        </authorList>
    </citation>
    <scope>NUCLEOTIDE SEQUENCE [LARGE SCALE GENOMIC DNA]</scope>
    <source>
        <strain evidence="16 17">FO-92</strain>
    </source>
</reference>
<feature type="active site" evidence="13">
    <location>
        <position position="259"/>
    </location>
</feature>
<organism evidence="16 17">
    <name type="scientific">Niallia nealsonii</name>
    <dbReference type="NCBI Taxonomy" id="115979"/>
    <lineage>
        <taxon>Bacteria</taxon>
        <taxon>Bacillati</taxon>
        <taxon>Bacillota</taxon>
        <taxon>Bacilli</taxon>
        <taxon>Bacillales</taxon>
        <taxon>Bacillaceae</taxon>
        <taxon>Niallia</taxon>
    </lineage>
</organism>
<proteinExistence type="inferred from homology"/>
<dbReference type="GO" id="GO:0008808">
    <property type="term" value="F:cardiolipin synthase activity"/>
    <property type="evidence" value="ECO:0007669"/>
    <property type="project" value="UniProtKB-UniRule"/>
</dbReference>
<evidence type="ECO:0000256" key="7">
    <source>
        <dbReference type="ARBA" id="ARBA00022989"/>
    </source>
</evidence>
<dbReference type="PANTHER" id="PTHR21248:SF20">
    <property type="entry name" value="CARDIOLIPIN SYNTHASE YWIE-RELATED"/>
    <property type="match status" value="1"/>
</dbReference>
<keyword evidence="4 13" id="KW-0808">Transferase</keyword>
<dbReference type="InterPro" id="IPR027379">
    <property type="entry name" value="CLS_N"/>
</dbReference>
<dbReference type="InterPro" id="IPR030874">
    <property type="entry name" value="Cardiolipin_synth_Firmi"/>
</dbReference>
<dbReference type="PROSITE" id="PS50035">
    <property type="entry name" value="PLD"/>
    <property type="match status" value="2"/>
</dbReference>
<evidence type="ECO:0000313" key="16">
    <source>
        <dbReference type="EMBL" id="PKG25549.1"/>
    </source>
</evidence>
<comment type="function">
    <text evidence="12 13">Catalyzes the reversible phosphatidyl group transfer from one phosphatidylglycerol molecule to another to form cardiolipin (CL) (diphosphatidylglycerol) and glycerol.</text>
</comment>
<evidence type="ECO:0000256" key="14">
    <source>
        <dbReference type="NCBIfam" id="TIGR04265"/>
    </source>
</evidence>
<comment type="caution">
    <text evidence="16">The sequence shown here is derived from an EMBL/GenBank/DDBJ whole genome shotgun (WGS) entry which is preliminary data.</text>
</comment>
<evidence type="ECO:0000256" key="3">
    <source>
        <dbReference type="ARBA" id="ARBA00022516"/>
    </source>
</evidence>
<dbReference type="Pfam" id="PF13396">
    <property type="entry name" value="PLDc_N"/>
    <property type="match status" value="1"/>
</dbReference>
<dbReference type="Proteomes" id="UP000233375">
    <property type="component" value="Unassembled WGS sequence"/>
</dbReference>
<keyword evidence="9 13" id="KW-0472">Membrane</keyword>
<feature type="domain" description="PLD phosphodiesterase" evidence="15">
    <location>
        <begin position="424"/>
        <end position="451"/>
    </location>
</feature>
<dbReference type="Gene3D" id="3.30.870.10">
    <property type="entry name" value="Endonuclease Chain A"/>
    <property type="match status" value="2"/>
</dbReference>
<evidence type="ECO:0000259" key="15">
    <source>
        <dbReference type="PROSITE" id="PS50035"/>
    </source>
</evidence>
<keyword evidence="3 13" id="KW-0444">Lipid biosynthesis</keyword>
<evidence type="ECO:0000256" key="2">
    <source>
        <dbReference type="ARBA" id="ARBA00022475"/>
    </source>
</evidence>
<feature type="active site" evidence="13">
    <location>
        <position position="436"/>
    </location>
</feature>
<feature type="active site" evidence="13">
    <location>
        <position position="254"/>
    </location>
</feature>
<feature type="active site" evidence="13">
    <location>
        <position position="429"/>
    </location>
</feature>
<dbReference type="GO" id="GO:0032049">
    <property type="term" value="P:cardiolipin biosynthetic process"/>
    <property type="evidence" value="ECO:0007669"/>
    <property type="project" value="UniProtKB-UniRule"/>
</dbReference>
<dbReference type="PANTHER" id="PTHR21248">
    <property type="entry name" value="CARDIOLIPIN SYNTHASE"/>
    <property type="match status" value="1"/>
</dbReference>
<keyword evidence="2 13" id="KW-1003">Cell membrane</keyword>
<sequence length="511" mass="58684">MGRCSQVNHTARLSIFLAVSGLFVYISNFFITIKGGVYGQLSMLISFSVIFIGFVIFFENRHPTQTLTWLIVLGSFPIVGFIFYLLFGRNYRKERMYRKKYFLDKEAFLSIEREISYGTEERIEQLEVHQKNLFRLAEKLSNTPISFGSSTNILTNGEETFSAILEALKGAKHHIHLEYYIVRHDKIGEEIKEILVKKAKEGVKIRFLYDSVGSWQLSKKYIQNLKSAGIEMIAFGPVRMPVLNSKFNFRNHRKIIVIDGNVGFVGGLNIGDEYLSRNPSIGFWRDTHLMVRGEAVRSLQLIFLQDWFYMTNSSFLTIDYLTPASEENTHGGVQLIAGGPDNEWSVIKNIFFSMMTTATKSIWIATPYFIPDEDIFSAIKIASLSGLDVRLLVPNKPDKRIVFHASRSYFTDLLEAGVRVYEYEKGFMHSKIVVVDGEIASIGTCNMDMRSFHLNFEVSAFLYKTNSTKKLVKELVHDMQYSKELHLTEFNKRHIGFRILESTSRLLSPLL</sequence>
<feature type="active site" evidence="13">
    <location>
        <position position="252"/>
    </location>
</feature>
<keyword evidence="10 13" id="KW-0594">Phospholipid biosynthesis</keyword>